<dbReference type="CDD" id="cd00118">
    <property type="entry name" value="LysM"/>
    <property type="match status" value="1"/>
</dbReference>
<evidence type="ECO:0000313" key="9">
    <source>
        <dbReference type="Proteomes" id="UP000184240"/>
    </source>
</evidence>
<dbReference type="InterPro" id="IPR051056">
    <property type="entry name" value="Glycosyl_Hydrolase_73"/>
</dbReference>
<dbReference type="PANTHER" id="PTHR33308">
    <property type="entry name" value="PEPTIDOGLYCAN HYDROLASE FLGJ"/>
    <property type="match status" value="1"/>
</dbReference>
<dbReference type="EMBL" id="QOVN01000008">
    <property type="protein sequence ID" value="RXG27262.1"/>
    <property type="molecule type" value="Genomic_DNA"/>
</dbReference>
<dbReference type="EMBL" id="FQXT01000007">
    <property type="protein sequence ID" value="SHI25720.1"/>
    <property type="molecule type" value="Genomic_DNA"/>
</dbReference>
<evidence type="ECO:0000256" key="1">
    <source>
        <dbReference type="ARBA" id="ARBA00022529"/>
    </source>
</evidence>
<dbReference type="InterPro" id="IPR002901">
    <property type="entry name" value="MGlyc_endo_b_GlcNAc-like_dom"/>
</dbReference>
<evidence type="ECO:0000256" key="4">
    <source>
        <dbReference type="ARBA" id="ARBA00032108"/>
    </source>
</evidence>
<organism evidence="8 9">
    <name type="scientific">Leeuwenhoekiella palythoae</name>
    <dbReference type="NCBI Taxonomy" id="573501"/>
    <lineage>
        <taxon>Bacteria</taxon>
        <taxon>Pseudomonadati</taxon>
        <taxon>Bacteroidota</taxon>
        <taxon>Flavobacteriia</taxon>
        <taxon>Flavobacteriales</taxon>
        <taxon>Flavobacteriaceae</taxon>
        <taxon>Leeuwenhoekiella</taxon>
    </lineage>
</organism>
<evidence type="ECO:0000256" key="5">
    <source>
        <dbReference type="SAM" id="MobiDB-lite"/>
    </source>
</evidence>
<dbReference type="GO" id="GO:0031640">
    <property type="term" value="P:killing of cells of another organism"/>
    <property type="evidence" value="ECO:0007669"/>
    <property type="project" value="UniProtKB-KW"/>
</dbReference>
<dbReference type="STRING" id="573501.SAMN04487999_3278"/>
<reference evidence="8" key="2">
    <citation type="submission" date="2016-11" db="EMBL/GenBank/DDBJ databases">
        <authorList>
            <person name="Jaros S."/>
            <person name="Januszkiewicz K."/>
            <person name="Wedrychowicz H."/>
        </authorList>
    </citation>
    <scope>NUCLEOTIDE SEQUENCE [LARGE SCALE GENOMIC DNA]</scope>
    <source>
        <strain evidence="8">DSM 19859</strain>
    </source>
</reference>
<dbReference type="PROSITE" id="PS51782">
    <property type="entry name" value="LYSM"/>
    <property type="match status" value="1"/>
</dbReference>
<name>A0A1M5ZNB2_9FLAO</name>
<dbReference type="GO" id="GO:0042742">
    <property type="term" value="P:defense response to bacterium"/>
    <property type="evidence" value="ECO:0007669"/>
    <property type="project" value="UniProtKB-KW"/>
</dbReference>
<accession>A0A1M5ZNB2</accession>
<dbReference type="Pfam" id="PF01832">
    <property type="entry name" value="Glucosaminidase"/>
    <property type="match status" value="1"/>
</dbReference>
<keyword evidence="10" id="KW-1185">Reference proteome</keyword>
<dbReference type="InterPro" id="IPR036779">
    <property type="entry name" value="LysM_dom_sf"/>
</dbReference>
<dbReference type="PANTHER" id="PTHR33308:SF9">
    <property type="entry name" value="PEPTIDOGLYCAN HYDROLASE FLGJ"/>
    <property type="match status" value="1"/>
</dbReference>
<evidence type="ECO:0000313" key="8">
    <source>
        <dbReference type="EMBL" id="SHI25720.1"/>
    </source>
</evidence>
<dbReference type="SMART" id="SM00257">
    <property type="entry name" value="LysM"/>
    <property type="match status" value="1"/>
</dbReference>
<proteinExistence type="predicted"/>
<dbReference type="AlphaFoldDB" id="A0A1M5ZNB2"/>
<reference evidence="7 10" key="3">
    <citation type="submission" date="2018-07" db="EMBL/GenBank/DDBJ databases">
        <title>Leeuwenhoekiella genomics.</title>
        <authorList>
            <person name="Tahon G."/>
            <person name="Willems A."/>
        </authorList>
    </citation>
    <scope>NUCLEOTIDE SEQUENCE [LARGE SCALE GENOMIC DNA]</scope>
    <source>
        <strain evidence="7 10">LMG 24856</strain>
    </source>
</reference>
<protein>
    <recommendedName>
        <fullName evidence="4">Peptidoglycan hydrolase</fullName>
    </recommendedName>
</protein>
<dbReference type="SUPFAM" id="SSF54106">
    <property type="entry name" value="LysM domain"/>
    <property type="match status" value="1"/>
</dbReference>
<keyword evidence="3 8" id="KW-0378">Hydrolase</keyword>
<keyword evidence="2" id="KW-0081">Bacteriolytic enzyme</keyword>
<dbReference type="GO" id="GO:0004040">
    <property type="term" value="F:amidase activity"/>
    <property type="evidence" value="ECO:0007669"/>
    <property type="project" value="InterPro"/>
</dbReference>
<evidence type="ECO:0000259" key="6">
    <source>
        <dbReference type="PROSITE" id="PS51782"/>
    </source>
</evidence>
<feature type="domain" description="LysM" evidence="6">
    <location>
        <begin position="228"/>
        <end position="271"/>
    </location>
</feature>
<feature type="region of interest" description="Disordered" evidence="5">
    <location>
        <begin position="27"/>
        <end position="55"/>
    </location>
</feature>
<dbReference type="InterPro" id="IPR018392">
    <property type="entry name" value="LysM"/>
</dbReference>
<evidence type="ECO:0000313" key="10">
    <source>
        <dbReference type="Proteomes" id="UP000290037"/>
    </source>
</evidence>
<dbReference type="PROSITE" id="PS51257">
    <property type="entry name" value="PROKAR_LIPOPROTEIN"/>
    <property type="match status" value="1"/>
</dbReference>
<dbReference type="SMART" id="SM00047">
    <property type="entry name" value="LYZ2"/>
    <property type="match status" value="1"/>
</dbReference>
<dbReference type="Proteomes" id="UP000290037">
    <property type="component" value="Unassembled WGS sequence"/>
</dbReference>
<gene>
    <name evidence="7" type="ORF">DSM01_3072</name>
    <name evidence="8" type="ORF">SAMN04487999_3278</name>
</gene>
<dbReference type="Proteomes" id="UP000184240">
    <property type="component" value="Unassembled WGS sequence"/>
</dbReference>
<evidence type="ECO:0000313" key="7">
    <source>
        <dbReference type="EMBL" id="RXG27262.1"/>
    </source>
</evidence>
<keyword evidence="1" id="KW-0929">Antimicrobial</keyword>
<dbReference type="OrthoDB" id="977752at2"/>
<sequence length="278" mass="31670">MIKKVLTLFILSLLLIGCGGSKRAAKRKVSVRPSRTTETRTAARNNTPPAETTKETERAYVYAPFDKVEDYIEHFAPIAKEEMRLYKIPASITMAQAVLESGAGNGNLTKKANNHFGIKCHNWTGDVVYHDDDEKGECFRKYRDPKYSFRDHSLFLTGRSRYADLFDLEPDDYKGWAHGLRKAGYATDRKYPEKLIAIIERYAMYNYDAEVLGTKIKEYKPEPSNAVSIHTVKKGETLYSISRMYNLTVDELKKNNGLNNNTISIGQQLNVTPQYNGF</sequence>
<reference evidence="9" key="1">
    <citation type="submission" date="2016-11" db="EMBL/GenBank/DDBJ databases">
        <authorList>
            <person name="Varghese N."/>
            <person name="Submissions S."/>
        </authorList>
    </citation>
    <scope>NUCLEOTIDE SEQUENCE [LARGE SCALE GENOMIC DNA]</scope>
    <source>
        <strain evidence="9">DSM 19859</strain>
    </source>
</reference>
<dbReference type="Gene3D" id="3.10.350.10">
    <property type="entry name" value="LysM domain"/>
    <property type="match status" value="1"/>
</dbReference>
<dbReference type="Pfam" id="PF01476">
    <property type="entry name" value="LysM"/>
    <property type="match status" value="1"/>
</dbReference>
<dbReference type="Gene3D" id="1.10.530.10">
    <property type="match status" value="1"/>
</dbReference>
<dbReference type="RefSeq" id="WP_072984932.1">
    <property type="nucleotide sequence ID" value="NZ_FQXT01000007.1"/>
</dbReference>
<evidence type="ECO:0000256" key="2">
    <source>
        <dbReference type="ARBA" id="ARBA00022638"/>
    </source>
</evidence>
<evidence type="ECO:0000256" key="3">
    <source>
        <dbReference type="ARBA" id="ARBA00022801"/>
    </source>
</evidence>